<evidence type="ECO:0000256" key="1">
    <source>
        <dbReference type="ARBA" id="ARBA00004141"/>
    </source>
</evidence>
<reference evidence="9 10" key="1">
    <citation type="submission" date="2019-04" db="EMBL/GenBank/DDBJ databases">
        <title>Friends and foes A comparative genomics study of 23 Aspergillus species from section Flavi.</title>
        <authorList>
            <consortium name="DOE Joint Genome Institute"/>
            <person name="Kjaerbolling I."/>
            <person name="Vesth T."/>
            <person name="Frisvad J.C."/>
            <person name="Nybo J.L."/>
            <person name="Theobald S."/>
            <person name="Kildgaard S."/>
            <person name="Isbrandt T."/>
            <person name="Kuo A."/>
            <person name="Sato A."/>
            <person name="Lyhne E.K."/>
            <person name="Kogle M.E."/>
            <person name="Wiebenga A."/>
            <person name="Kun R.S."/>
            <person name="Lubbers R.J."/>
            <person name="Makela M.R."/>
            <person name="Barry K."/>
            <person name="Chovatia M."/>
            <person name="Clum A."/>
            <person name="Daum C."/>
            <person name="Haridas S."/>
            <person name="He G."/>
            <person name="LaButti K."/>
            <person name="Lipzen A."/>
            <person name="Mondo S."/>
            <person name="Riley R."/>
            <person name="Salamov A."/>
            <person name="Simmons B.A."/>
            <person name="Magnuson J.K."/>
            <person name="Henrissat B."/>
            <person name="Mortensen U.H."/>
            <person name="Larsen T.O."/>
            <person name="Devries R.P."/>
            <person name="Grigoriev I.V."/>
            <person name="Machida M."/>
            <person name="Baker S.E."/>
            <person name="Andersen M.R."/>
        </authorList>
    </citation>
    <scope>NUCLEOTIDE SEQUENCE [LARGE SCALE GENOMIC DNA]</scope>
    <source>
        <strain evidence="9 10">CBS 151.66</strain>
    </source>
</reference>
<dbReference type="Pfam" id="PF20684">
    <property type="entry name" value="Fung_rhodopsin"/>
    <property type="match status" value="1"/>
</dbReference>
<dbReference type="PANTHER" id="PTHR33048:SF140">
    <property type="entry name" value="ATPASE, PUTATIVE (EUROFUNG)-RELATED"/>
    <property type="match status" value="1"/>
</dbReference>
<gene>
    <name evidence="9" type="ORF">BDV29DRAFT_189867</name>
</gene>
<evidence type="ECO:0000313" key="9">
    <source>
        <dbReference type="EMBL" id="KAB8075861.1"/>
    </source>
</evidence>
<keyword evidence="4 7" id="KW-0472">Membrane</keyword>
<dbReference type="AlphaFoldDB" id="A0A5N5X531"/>
<dbReference type="OrthoDB" id="3897607at2759"/>
<feature type="region of interest" description="Disordered" evidence="6">
    <location>
        <begin position="278"/>
        <end position="300"/>
    </location>
</feature>
<feature type="region of interest" description="Disordered" evidence="6">
    <location>
        <begin position="319"/>
        <end position="346"/>
    </location>
</feature>
<evidence type="ECO:0000256" key="7">
    <source>
        <dbReference type="SAM" id="Phobius"/>
    </source>
</evidence>
<dbReference type="Proteomes" id="UP000326565">
    <property type="component" value="Unassembled WGS sequence"/>
</dbReference>
<keyword evidence="2 7" id="KW-0812">Transmembrane</keyword>
<name>A0A5N5X531_9EURO</name>
<comment type="similarity">
    <text evidence="5">Belongs to the SAT4 family.</text>
</comment>
<feature type="transmembrane region" description="Helical" evidence="7">
    <location>
        <begin position="44"/>
        <end position="66"/>
    </location>
</feature>
<dbReference type="InterPro" id="IPR052337">
    <property type="entry name" value="SAT4-like"/>
</dbReference>
<protein>
    <recommendedName>
        <fullName evidence="8">Rhodopsin domain-containing protein</fullName>
    </recommendedName>
</protein>
<feature type="transmembrane region" description="Helical" evidence="7">
    <location>
        <begin position="202"/>
        <end position="222"/>
    </location>
</feature>
<organism evidence="9 10">
    <name type="scientific">Aspergillus leporis</name>
    <dbReference type="NCBI Taxonomy" id="41062"/>
    <lineage>
        <taxon>Eukaryota</taxon>
        <taxon>Fungi</taxon>
        <taxon>Dikarya</taxon>
        <taxon>Ascomycota</taxon>
        <taxon>Pezizomycotina</taxon>
        <taxon>Eurotiomycetes</taxon>
        <taxon>Eurotiomycetidae</taxon>
        <taxon>Eurotiales</taxon>
        <taxon>Aspergillaceae</taxon>
        <taxon>Aspergillus</taxon>
        <taxon>Aspergillus subgen. Circumdati</taxon>
    </lineage>
</organism>
<dbReference type="GO" id="GO:0016020">
    <property type="term" value="C:membrane"/>
    <property type="evidence" value="ECO:0007669"/>
    <property type="project" value="UniProtKB-SubCell"/>
</dbReference>
<keyword evidence="3 7" id="KW-1133">Transmembrane helix</keyword>
<sequence>MVQFKGRSLSIFTVTTIFFAFSFIAVCLRIYVRLRLVKAFKWDDGLMVMAVVNTLFAVCGMIGSLYGIGQLFSQMDVNNVEIAMFWWWLGQIAYIITCILTKMSIAVALLRITITRVYCIILWTVMAATIAIGLAFWFVLTLQCQPVSYFWHRVGSGRCLDLNTVVNMAYVSSAIAALCDLTLGLLPIFLVWNLQMNQRTKVVLACILGMGCVASAAVIIRIPYLEGYKEHDFLYATADISIWSNIEASLGIIAGSLPTLRPLFCWFRNASYGSRSTNRRSGNIPLSNMRKGRPKMSRPVPTATPKFWRQDMYGAGFQTITSVHSPPGGTRTSSQEGSNSHSPWDPSVTVNVHRTYSISRDIV</sequence>
<evidence type="ECO:0000313" key="10">
    <source>
        <dbReference type="Proteomes" id="UP000326565"/>
    </source>
</evidence>
<keyword evidence="10" id="KW-1185">Reference proteome</keyword>
<feature type="transmembrane region" description="Helical" evidence="7">
    <location>
        <begin position="86"/>
        <end position="110"/>
    </location>
</feature>
<comment type="subcellular location">
    <subcellularLocation>
        <location evidence="1">Membrane</location>
        <topology evidence="1">Multi-pass membrane protein</topology>
    </subcellularLocation>
</comment>
<feature type="transmembrane region" description="Helical" evidence="7">
    <location>
        <begin position="170"/>
        <end position="190"/>
    </location>
</feature>
<dbReference type="InterPro" id="IPR049326">
    <property type="entry name" value="Rhodopsin_dom_fungi"/>
</dbReference>
<evidence type="ECO:0000256" key="6">
    <source>
        <dbReference type="SAM" id="MobiDB-lite"/>
    </source>
</evidence>
<feature type="domain" description="Rhodopsin" evidence="8">
    <location>
        <begin position="28"/>
        <end position="264"/>
    </location>
</feature>
<dbReference type="EMBL" id="ML732188">
    <property type="protein sequence ID" value="KAB8075861.1"/>
    <property type="molecule type" value="Genomic_DNA"/>
</dbReference>
<proteinExistence type="inferred from homology"/>
<evidence type="ECO:0000256" key="4">
    <source>
        <dbReference type="ARBA" id="ARBA00023136"/>
    </source>
</evidence>
<accession>A0A5N5X531</accession>
<evidence type="ECO:0000259" key="8">
    <source>
        <dbReference type="Pfam" id="PF20684"/>
    </source>
</evidence>
<evidence type="ECO:0000256" key="2">
    <source>
        <dbReference type="ARBA" id="ARBA00022692"/>
    </source>
</evidence>
<feature type="transmembrane region" description="Helical" evidence="7">
    <location>
        <begin position="117"/>
        <end position="140"/>
    </location>
</feature>
<feature type="transmembrane region" description="Helical" evidence="7">
    <location>
        <begin position="12"/>
        <end position="32"/>
    </location>
</feature>
<dbReference type="PANTHER" id="PTHR33048">
    <property type="entry name" value="PTH11-LIKE INTEGRAL MEMBRANE PROTEIN (AFU_ORTHOLOGUE AFUA_5G11245)"/>
    <property type="match status" value="1"/>
</dbReference>
<evidence type="ECO:0000256" key="3">
    <source>
        <dbReference type="ARBA" id="ARBA00022989"/>
    </source>
</evidence>
<evidence type="ECO:0000256" key="5">
    <source>
        <dbReference type="ARBA" id="ARBA00038359"/>
    </source>
</evidence>